<evidence type="ECO:0000313" key="7">
    <source>
        <dbReference type="EMBL" id="BCJ68557.1"/>
    </source>
</evidence>
<sequence length="187" mass="20481">MAIAPDVRRIALIRAPGADVHSPAEILAGQLGLRPVSPGNLFRRHVQHRTPQGLVALQHMNGGRLVPDELIVDLLAETLSNAKSGWVLAGFPRRVEQAELLAERGHPPEMAVELTITPDEVDVSHWATVTGRPPDERRAQLAASIADYRETAEPLRAHYRRRGILRNTSAYGGPEEVADRIRTLLAG</sequence>
<dbReference type="SUPFAM" id="SSF52540">
    <property type="entry name" value="P-loop containing nucleoside triphosphate hydrolases"/>
    <property type="match status" value="1"/>
</dbReference>
<keyword evidence="2" id="KW-0545">Nucleotide biosynthesis</keyword>
<gene>
    <name evidence="7" type="primary">adk_2</name>
    <name evidence="7" type="ORF">Prubr_55780</name>
</gene>
<reference evidence="7" key="1">
    <citation type="submission" date="2020-08" db="EMBL/GenBank/DDBJ databases">
        <title>Whole genome shotgun sequence of Polymorphospora rubra NBRC 101157.</title>
        <authorList>
            <person name="Komaki H."/>
            <person name="Tamura T."/>
        </authorList>
    </citation>
    <scope>NUCLEOTIDE SEQUENCE</scope>
    <source>
        <strain evidence="7">NBRC 101157</strain>
    </source>
</reference>
<accession>A0A810N5I0</accession>
<dbReference type="RefSeq" id="WP_212817775.1">
    <property type="nucleotide sequence ID" value="NZ_AP023359.1"/>
</dbReference>
<comment type="similarity">
    <text evidence="5">Belongs to the adenylate kinase family.</text>
</comment>
<comment type="subunit">
    <text evidence="6">Monomer.</text>
</comment>
<organism evidence="7 8">
    <name type="scientific">Polymorphospora rubra</name>
    <dbReference type="NCBI Taxonomy" id="338584"/>
    <lineage>
        <taxon>Bacteria</taxon>
        <taxon>Bacillati</taxon>
        <taxon>Actinomycetota</taxon>
        <taxon>Actinomycetes</taxon>
        <taxon>Micromonosporales</taxon>
        <taxon>Micromonosporaceae</taxon>
        <taxon>Polymorphospora</taxon>
    </lineage>
</organism>
<keyword evidence="3 6" id="KW-0547">Nucleotide-binding</keyword>
<dbReference type="Proteomes" id="UP000680866">
    <property type="component" value="Chromosome"/>
</dbReference>
<dbReference type="CDD" id="cd01428">
    <property type="entry name" value="ADK"/>
    <property type="match status" value="1"/>
</dbReference>
<dbReference type="Pfam" id="PF00406">
    <property type="entry name" value="ADK"/>
    <property type="match status" value="1"/>
</dbReference>
<dbReference type="PANTHER" id="PTHR23359">
    <property type="entry name" value="NUCLEOTIDE KINASE"/>
    <property type="match status" value="1"/>
</dbReference>
<evidence type="ECO:0000256" key="2">
    <source>
        <dbReference type="ARBA" id="ARBA00022727"/>
    </source>
</evidence>
<evidence type="ECO:0000256" key="1">
    <source>
        <dbReference type="ARBA" id="ARBA00022679"/>
    </source>
</evidence>
<evidence type="ECO:0000256" key="5">
    <source>
        <dbReference type="RuleBase" id="RU003330"/>
    </source>
</evidence>
<keyword evidence="4 5" id="KW-0418">Kinase</keyword>
<protein>
    <recommendedName>
        <fullName evidence="6">Adenylate kinase</fullName>
        <ecNumber evidence="6">2.7.4.3</ecNumber>
    </recommendedName>
</protein>
<dbReference type="AlphaFoldDB" id="A0A810N5I0"/>
<dbReference type="Gene3D" id="3.40.50.300">
    <property type="entry name" value="P-loop containing nucleotide triphosphate hydrolases"/>
    <property type="match status" value="1"/>
</dbReference>
<dbReference type="GO" id="GO:0005737">
    <property type="term" value="C:cytoplasm"/>
    <property type="evidence" value="ECO:0007669"/>
    <property type="project" value="UniProtKB-SubCell"/>
</dbReference>
<evidence type="ECO:0000256" key="4">
    <source>
        <dbReference type="ARBA" id="ARBA00022777"/>
    </source>
</evidence>
<keyword evidence="1 5" id="KW-0808">Transferase</keyword>
<keyword evidence="6" id="KW-0067">ATP-binding</keyword>
<dbReference type="GO" id="GO:0005524">
    <property type="term" value="F:ATP binding"/>
    <property type="evidence" value="ECO:0007669"/>
    <property type="project" value="UniProtKB-KW"/>
</dbReference>
<proteinExistence type="inferred from homology"/>
<evidence type="ECO:0000313" key="8">
    <source>
        <dbReference type="Proteomes" id="UP000680866"/>
    </source>
</evidence>
<name>A0A810N5I0_9ACTN</name>
<dbReference type="PRINTS" id="PR00094">
    <property type="entry name" value="ADENYLTKNASE"/>
</dbReference>
<keyword evidence="8" id="KW-1185">Reference proteome</keyword>
<comment type="catalytic activity">
    <reaction evidence="6">
        <text>AMP + ATP = 2 ADP</text>
        <dbReference type="Rhea" id="RHEA:12973"/>
        <dbReference type="ChEBI" id="CHEBI:30616"/>
        <dbReference type="ChEBI" id="CHEBI:456215"/>
        <dbReference type="ChEBI" id="CHEBI:456216"/>
        <dbReference type="EC" id="2.7.4.3"/>
    </reaction>
</comment>
<dbReference type="GO" id="GO:0004017">
    <property type="term" value="F:AMP kinase activity"/>
    <property type="evidence" value="ECO:0007669"/>
    <property type="project" value="UniProtKB-EC"/>
</dbReference>
<dbReference type="InterPro" id="IPR027417">
    <property type="entry name" value="P-loop_NTPase"/>
</dbReference>
<evidence type="ECO:0000256" key="6">
    <source>
        <dbReference type="RuleBase" id="RU003331"/>
    </source>
</evidence>
<comment type="subcellular location">
    <subcellularLocation>
        <location evidence="6">Cytoplasm</location>
    </subcellularLocation>
</comment>
<dbReference type="KEGG" id="pry:Prubr_55780"/>
<dbReference type="InterPro" id="IPR000850">
    <property type="entry name" value="Adenylat/UMP-CMP_kin"/>
</dbReference>
<dbReference type="EMBL" id="AP023359">
    <property type="protein sequence ID" value="BCJ68557.1"/>
    <property type="molecule type" value="Genomic_DNA"/>
</dbReference>
<dbReference type="EC" id="2.7.4.3" evidence="6"/>
<evidence type="ECO:0000256" key="3">
    <source>
        <dbReference type="ARBA" id="ARBA00022741"/>
    </source>
</evidence>